<dbReference type="AlphaFoldDB" id="A0A7X9X342"/>
<comment type="subcellular location">
    <subcellularLocation>
        <location evidence="1">Cell outer membrane</location>
        <topology evidence="1">Multi-pass membrane protein</topology>
    </subcellularLocation>
</comment>
<sequence length="355" mass="38108">MRYTKLVAASCILFSVGAQAQSSVSLYGIIDTGLTYVNNRGGHSIVYMDSGITQGSRWGLLGKEDLGGGTSVIFNLENRFTLHNGASSAMFGGWSYVGLQSDRWGTLTFGRQYDFMAYLVLYANAMSGIYGGHPYDSDRLAGEFVNNSVRYLTPLFAGVQAGALYGFSNAAGAFGGTAGSPRTVSFTLNYQRDDPLSWYLAYTKADGYGGSAASVLLGDATSTTGGLGVRYTFGSSAIYALIDHSRLSDPLSGGKTLSATNADVGVRYSVTPALYFYPSYSYMKTGEAKAHQFNLGVDYLLSKRTDLYALVAYQKSATAGYPAGILWITSLTSPNMGYSTTDKQLAFRIAIRTRF</sequence>
<dbReference type="GO" id="GO:0009279">
    <property type="term" value="C:cell outer membrane"/>
    <property type="evidence" value="ECO:0007669"/>
    <property type="project" value="UniProtKB-SubCell"/>
</dbReference>
<evidence type="ECO:0000256" key="3">
    <source>
        <dbReference type="ARBA" id="ARBA00022448"/>
    </source>
</evidence>
<dbReference type="PANTHER" id="PTHR34501">
    <property type="entry name" value="PROTEIN YDDL-RELATED"/>
    <property type="match status" value="1"/>
</dbReference>
<keyword evidence="5" id="KW-0812">Transmembrane</keyword>
<dbReference type="PANTHER" id="PTHR34501:SF9">
    <property type="entry name" value="MAJOR OUTER MEMBRANE PROTEIN P.IA"/>
    <property type="match status" value="1"/>
</dbReference>
<feature type="signal peptide" evidence="11">
    <location>
        <begin position="1"/>
        <end position="20"/>
    </location>
</feature>
<comment type="caution">
    <text evidence="13">The sequence shown here is derived from an EMBL/GenBank/DDBJ whole genome shotgun (WGS) entry which is preliminary data.</text>
</comment>
<keyword evidence="7" id="KW-0406">Ion transport</keyword>
<evidence type="ECO:0000256" key="4">
    <source>
        <dbReference type="ARBA" id="ARBA00022452"/>
    </source>
</evidence>
<comment type="subunit">
    <text evidence="2">Homotrimer.</text>
</comment>
<dbReference type="GO" id="GO:0006811">
    <property type="term" value="P:monoatomic ion transport"/>
    <property type="evidence" value="ECO:0007669"/>
    <property type="project" value="UniProtKB-KW"/>
</dbReference>
<keyword evidence="3" id="KW-0813">Transport</keyword>
<keyword evidence="9" id="KW-0472">Membrane</keyword>
<proteinExistence type="predicted"/>
<evidence type="ECO:0000256" key="1">
    <source>
        <dbReference type="ARBA" id="ARBA00004571"/>
    </source>
</evidence>
<evidence type="ECO:0000256" key="2">
    <source>
        <dbReference type="ARBA" id="ARBA00011233"/>
    </source>
</evidence>
<protein>
    <submittedName>
        <fullName evidence="13">Porin</fullName>
    </submittedName>
</protein>
<dbReference type="InterPro" id="IPR002299">
    <property type="entry name" value="Porin_Neis"/>
</dbReference>
<organism evidence="13 14">
    <name type="scientific">Paraburkholderia antibiotica</name>
    <dbReference type="NCBI Taxonomy" id="2728839"/>
    <lineage>
        <taxon>Bacteria</taxon>
        <taxon>Pseudomonadati</taxon>
        <taxon>Pseudomonadota</taxon>
        <taxon>Betaproteobacteria</taxon>
        <taxon>Burkholderiales</taxon>
        <taxon>Burkholderiaceae</taxon>
        <taxon>Paraburkholderia</taxon>
    </lineage>
</organism>
<dbReference type="Pfam" id="PF13609">
    <property type="entry name" value="Porin_4"/>
    <property type="match status" value="1"/>
</dbReference>
<keyword evidence="4" id="KW-1134">Transmembrane beta strand</keyword>
<feature type="chain" id="PRO_5030804787" evidence="11">
    <location>
        <begin position="21"/>
        <end position="355"/>
    </location>
</feature>
<name>A0A7X9X342_9BURK</name>
<evidence type="ECO:0000313" key="13">
    <source>
        <dbReference type="EMBL" id="NML30521.1"/>
    </source>
</evidence>
<keyword evidence="10" id="KW-0998">Cell outer membrane</keyword>
<dbReference type="GO" id="GO:0015288">
    <property type="term" value="F:porin activity"/>
    <property type="evidence" value="ECO:0007669"/>
    <property type="project" value="UniProtKB-KW"/>
</dbReference>
<dbReference type="Proteomes" id="UP000583127">
    <property type="component" value="Unassembled WGS sequence"/>
</dbReference>
<dbReference type="Gene3D" id="2.40.160.10">
    <property type="entry name" value="Porin"/>
    <property type="match status" value="1"/>
</dbReference>
<dbReference type="RefSeq" id="WP_169496774.1">
    <property type="nucleotide sequence ID" value="NZ_JABBFZ010000002.1"/>
</dbReference>
<dbReference type="InterPro" id="IPR050298">
    <property type="entry name" value="Gram-neg_bact_OMP"/>
</dbReference>
<reference evidence="13 14" key="1">
    <citation type="submission" date="2020-04" db="EMBL/GenBank/DDBJ databases">
        <title>Paraburkholderia sp. G-4-1-8 isolated from soil.</title>
        <authorList>
            <person name="Dahal R.H."/>
        </authorList>
    </citation>
    <scope>NUCLEOTIDE SEQUENCE [LARGE SCALE GENOMIC DNA]</scope>
    <source>
        <strain evidence="13 14">G-4-1-8</strain>
    </source>
</reference>
<evidence type="ECO:0000313" key="14">
    <source>
        <dbReference type="Proteomes" id="UP000583127"/>
    </source>
</evidence>
<gene>
    <name evidence="13" type="ORF">HHL14_06715</name>
</gene>
<feature type="domain" description="Porin" evidence="12">
    <location>
        <begin position="9"/>
        <end position="316"/>
    </location>
</feature>
<keyword evidence="14" id="KW-1185">Reference proteome</keyword>
<evidence type="ECO:0000256" key="8">
    <source>
        <dbReference type="ARBA" id="ARBA00023114"/>
    </source>
</evidence>
<evidence type="ECO:0000256" key="7">
    <source>
        <dbReference type="ARBA" id="ARBA00023065"/>
    </source>
</evidence>
<dbReference type="CDD" id="cd00342">
    <property type="entry name" value="gram_neg_porins"/>
    <property type="match status" value="1"/>
</dbReference>
<dbReference type="GO" id="GO:0046930">
    <property type="term" value="C:pore complex"/>
    <property type="evidence" value="ECO:0007669"/>
    <property type="project" value="UniProtKB-KW"/>
</dbReference>
<evidence type="ECO:0000256" key="11">
    <source>
        <dbReference type="SAM" id="SignalP"/>
    </source>
</evidence>
<keyword evidence="8" id="KW-0626">Porin</keyword>
<accession>A0A7X9X342</accession>
<evidence type="ECO:0000259" key="12">
    <source>
        <dbReference type="Pfam" id="PF13609"/>
    </source>
</evidence>
<keyword evidence="6 11" id="KW-0732">Signal</keyword>
<evidence type="ECO:0000256" key="6">
    <source>
        <dbReference type="ARBA" id="ARBA00022729"/>
    </source>
</evidence>
<evidence type="ECO:0000256" key="10">
    <source>
        <dbReference type="ARBA" id="ARBA00023237"/>
    </source>
</evidence>
<dbReference type="PRINTS" id="PR00184">
    <property type="entry name" value="NEISSPPORIN"/>
</dbReference>
<dbReference type="InterPro" id="IPR033900">
    <property type="entry name" value="Gram_neg_porin_domain"/>
</dbReference>
<evidence type="ECO:0000256" key="5">
    <source>
        <dbReference type="ARBA" id="ARBA00022692"/>
    </source>
</evidence>
<evidence type="ECO:0000256" key="9">
    <source>
        <dbReference type="ARBA" id="ARBA00023136"/>
    </source>
</evidence>
<dbReference type="SUPFAM" id="SSF56935">
    <property type="entry name" value="Porins"/>
    <property type="match status" value="1"/>
</dbReference>
<dbReference type="InterPro" id="IPR023614">
    <property type="entry name" value="Porin_dom_sf"/>
</dbReference>
<dbReference type="EMBL" id="JABBFZ010000002">
    <property type="protein sequence ID" value="NML30521.1"/>
    <property type="molecule type" value="Genomic_DNA"/>
</dbReference>